<dbReference type="EMBL" id="DS022308">
    <property type="protein sequence ID" value="OAJ42569.1"/>
    <property type="molecule type" value="Genomic_DNA"/>
</dbReference>
<dbReference type="GO" id="GO:0017025">
    <property type="term" value="F:TBP-class protein binding"/>
    <property type="evidence" value="ECO:0007669"/>
    <property type="project" value="TreeGrafter"/>
</dbReference>
<dbReference type="Proteomes" id="UP000077115">
    <property type="component" value="Unassembled WGS sequence"/>
</dbReference>
<reference evidence="3 4" key="1">
    <citation type="submission" date="2006-10" db="EMBL/GenBank/DDBJ databases">
        <title>The Genome Sequence of Batrachochytrium dendrobatidis JEL423.</title>
        <authorList>
            <consortium name="The Broad Institute Genome Sequencing Platform"/>
            <person name="Birren B."/>
            <person name="Lander E."/>
            <person name="Galagan J."/>
            <person name="Cuomo C."/>
            <person name="Devon K."/>
            <person name="Jaffe D."/>
            <person name="Butler J."/>
            <person name="Alvarez P."/>
            <person name="Gnerre S."/>
            <person name="Grabherr M."/>
            <person name="Kleber M."/>
            <person name="Mauceli E."/>
            <person name="Brockman W."/>
            <person name="Young S."/>
            <person name="LaButti K."/>
            <person name="Sykes S."/>
            <person name="DeCaprio D."/>
            <person name="Crawford M."/>
            <person name="Koehrsen M."/>
            <person name="Engels R."/>
            <person name="Montgomery P."/>
            <person name="Pearson M."/>
            <person name="Howarth C."/>
            <person name="Larson L."/>
            <person name="White J."/>
            <person name="O'Leary S."/>
            <person name="Kodira C."/>
            <person name="Zeng Q."/>
            <person name="Yandava C."/>
            <person name="Alvarado L."/>
            <person name="Longcore J."/>
            <person name="James T."/>
        </authorList>
    </citation>
    <scope>NUCLEOTIDE SEQUENCE [LARGE SCALE GENOMIC DNA]</scope>
    <source>
        <strain evidence="3 4">JEL423</strain>
    </source>
</reference>
<reference evidence="3 4" key="2">
    <citation type="submission" date="2016-05" db="EMBL/GenBank/DDBJ databases">
        <title>Lineage-specific infection strategies underlie the spectrum of fungal disease in amphibians.</title>
        <authorList>
            <person name="Cuomo C.A."/>
            <person name="Farrer R.A."/>
            <person name="James T."/>
            <person name="Longcore J."/>
            <person name="Birren B."/>
        </authorList>
    </citation>
    <scope>NUCLEOTIDE SEQUENCE [LARGE SCALE GENOMIC DNA]</scope>
    <source>
        <strain evidence="3 4">JEL423</strain>
    </source>
</reference>
<evidence type="ECO:0000256" key="2">
    <source>
        <dbReference type="ARBA" id="ARBA00023163"/>
    </source>
</evidence>
<dbReference type="STRING" id="403673.A0A177WR24"/>
<evidence type="ECO:0000313" key="4">
    <source>
        <dbReference type="Proteomes" id="UP000077115"/>
    </source>
</evidence>
<evidence type="ECO:0000256" key="1">
    <source>
        <dbReference type="ARBA" id="ARBA00023015"/>
    </source>
</evidence>
<dbReference type="GO" id="GO:0006367">
    <property type="term" value="P:transcription initiation at RNA polymerase II promoter"/>
    <property type="evidence" value="ECO:0007669"/>
    <property type="project" value="TreeGrafter"/>
</dbReference>
<dbReference type="GO" id="GO:0016251">
    <property type="term" value="F:RNA polymerase II general transcription initiation factor activity"/>
    <property type="evidence" value="ECO:0007669"/>
    <property type="project" value="TreeGrafter"/>
</dbReference>
<dbReference type="AlphaFoldDB" id="A0A177WR24"/>
<proteinExistence type="predicted"/>
<sequence>MKNNAACCSTPSIVTVDDSSTVCSNCGVVAGECSLLSGADAEYIENGSLHNVMMNNRNANTNDHTNMAYKSTLTYGFKVGKWSNGDEQLSHLFGVLKGVLQGLQLPMSLKDQTMAYFSLVAERLELTLGPKAKTCLSVCLYIVLQQCRIVRTLSEVLFQFNICIDRFSAIYFKITGILAVQLPEADIRIFLPRLCLAVYPLDLANRTRLESLASTVLNIAKHAWLDVGRKESSIQASTILAAYEAMKSNSCSLRIVNLVSSAAGCNPNLAKLRLREFKQHILKYAHHMPYFSHVTKFNLHKYLIDILDKASDIIQVIDHPISEDGTQRIQECTNTHTAISSIHTSTVQDVSVMDSTLHVSNPQTLECLDALSNETSTTQADLTCANASCSSPSTRFKLDPQCDTEQTAIVSRGSRKRTAEDLGPPSYIKAVHQRANMTDRIERAKRRMLMQPDRDSEQMDSCVDQVDQLIEVLLKEGVLEADILNYPVKRNSIGMMTMGGRDLGSFKE</sequence>
<keyword evidence="1" id="KW-0805">Transcription regulation</keyword>
<dbReference type="Gene3D" id="1.10.472.170">
    <property type="match status" value="1"/>
</dbReference>
<keyword evidence="2" id="KW-0804">Transcription</keyword>
<dbReference type="CDD" id="cd00043">
    <property type="entry name" value="CYCLIN_SF"/>
    <property type="match status" value="1"/>
</dbReference>
<name>A0A177WR24_BATDL</name>
<dbReference type="PANTHER" id="PTHR11618:SF13">
    <property type="entry name" value="TRANSCRIPTION INITIATION FACTOR IIB"/>
    <property type="match status" value="1"/>
</dbReference>
<organism evidence="3 4">
    <name type="scientific">Batrachochytrium dendrobatidis (strain JEL423)</name>
    <dbReference type="NCBI Taxonomy" id="403673"/>
    <lineage>
        <taxon>Eukaryota</taxon>
        <taxon>Fungi</taxon>
        <taxon>Fungi incertae sedis</taxon>
        <taxon>Chytridiomycota</taxon>
        <taxon>Chytridiomycota incertae sedis</taxon>
        <taxon>Chytridiomycetes</taxon>
        <taxon>Rhizophydiales</taxon>
        <taxon>Rhizophydiales incertae sedis</taxon>
        <taxon>Batrachochytrium</taxon>
    </lineage>
</organism>
<evidence type="ECO:0000313" key="3">
    <source>
        <dbReference type="EMBL" id="OAJ42569.1"/>
    </source>
</evidence>
<accession>A0A177WR24</accession>
<gene>
    <name evidence="3" type="ORF">BDEG_26017</name>
</gene>
<dbReference type="GO" id="GO:0097550">
    <property type="term" value="C:transcription preinitiation complex"/>
    <property type="evidence" value="ECO:0007669"/>
    <property type="project" value="TreeGrafter"/>
</dbReference>
<dbReference type="VEuPathDB" id="FungiDB:BDEG_26017"/>
<dbReference type="GO" id="GO:0005634">
    <property type="term" value="C:nucleus"/>
    <property type="evidence" value="ECO:0007669"/>
    <property type="project" value="TreeGrafter"/>
</dbReference>
<dbReference type="GO" id="GO:0070897">
    <property type="term" value="P:transcription preinitiation complex assembly"/>
    <property type="evidence" value="ECO:0007669"/>
    <property type="project" value="InterPro"/>
</dbReference>
<protein>
    <submittedName>
        <fullName evidence="3">Uncharacterized protein</fullName>
    </submittedName>
</protein>
<dbReference type="PANTHER" id="PTHR11618">
    <property type="entry name" value="TRANSCRIPTION INITIATION FACTOR IIB-RELATED"/>
    <property type="match status" value="1"/>
</dbReference>
<dbReference type="InterPro" id="IPR000812">
    <property type="entry name" value="TFIIB"/>
</dbReference>